<feature type="domain" description="Histidine kinase" evidence="9">
    <location>
        <begin position="228"/>
        <end position="428"/>
    </location>
</feature>
<dbReference type="PANTHER" id="PTHR45436">
    <property type="entry name" value="SENSOR HISTIDINE KINASE YKOH"/>
    <property type="match status" value="1"/>
</dbReference>
<name>A0ABT6Y8Z9_9BACT</name>
<dbReference type="Gene3D" id="3.30.565.10">
    <property type="entry name" value="Histidine kinase-like ATPase, C-terminal domain"/>
    <property type="match status" value="1"/>
</dbReference>
<keyword evidence="11" id="KW-1185">Reference proteome</keyword>
<dbReference type="InterPro" id="IPR050428">
    <property type="entry name" value="TCS_sensor_his_kinase"/>
</dbReference>
<evidence type="ECO:0000313" key="10">
    <source>
        <dbReference type="EMBL" id="MDI9860025.1"/>
    </source>
</evidence>
<evidence type="ECO:0000256" key="2">
    <source>
        <dbReference type="ARBA" id="ARBA00012438"/>
    </source>
</evidence>
<dbReference type="CDD" id="cd00082">
    <property type="entry name" value="HisKA"/>
    <property type="match status" value="1"/>
</dbReference>
<comment type="catalytic activity">
    <reaction evidence="1">
        <text>ATP + protein L-histidine = ADP + protein N-phospho-L-histidine.</text>
        <dbReference type="EC" id="2.7.13.3"/>
    </reaction>
</comment>
<dbReference type="InterPro" id="IPR036890">
    <property type="entry name" value="HATPase_C_sf"/>
</dbReference>
<organism evidence="10 11">
    <name type="scientific">Flectobacillus roseus</name>
    <dbReference type="NCBI Taxonomy" id="502259"/>
    <lineage>
        <taxon>Bacteria</taxon>
        <taxon>Pseudomonadati</taxon>
        <taxon>Bacteroidota</taxon>
        <taxon>Cytophagia</taxon>
        <taxon>Cytophagales</taxon>
        <taxon>Flectobacillaceae</taxon>
        <taxon>Flectobacillus</taxon>
    </lineage>
</organism>
<reference evidence="10 11" key="1">
    <citation type="submission" date="2023-05" db="EMBL/GenBank/DDBJ databases">
        <title>Novel species of genus Flectobacillus isolated from stream in China.</title>
        <authorList>
            <person name="Lu H."/>
        </authorList>
    </citation>
    <scope>NUCLEOTIDE SEQUENCE [LARGE SCALE GENOMIC DNA]</scope>
    <source>
        <strain evidence="10 11">KCTC 42575</strain>
    </source>
</reference>
<dbReference type="Gene3D" id="1.10.287.130">
    <property type="match status" value="1"/>
</dbReference>
<sequence length="428" mass="49591">MTKLLDKPLKAFTIYAFVILSLSIPAYYWVVETVWQKELDEHNLIIKERIVSQLQNLSLNPTQFDSVTHIWNVLQSGTRIFPVKKTATSTDSTYLVMRENKLKTHTEIDRFRGLASYVRFKGNTYRLWIETNVEEADEIVYIISVVSLFFFVLLALGFIFLNRTIAQKAWRPFEKTLGQLKSFDLSATETIDFEKTEIQEFEDLHNTLQKMLYAAISAYKQQKTFIENASHELQTPLAILRSKVDLFYQLPELNEAQLQVLEGIEKPLARVSRINKNLLLLAKIENHQFEKVEILDVGSMINDILELLQDYAESKNLTIQVQLEARPDIKGNKFLIETLLYNLLTNAIRYTSEEGEIVIFLDSQQLNVQNTGIISLNPAHIFRRFSVSSSEQVSSGLGLAIAKEICHRYNWKMVYVFDVNKHQFKVCF</sequence>
<dbReference type="InterPro" id="IPR036097">
    <property type="entry name" value="HisK_dim/P_sf"/>
</dbReference>
<keyword evidence="6 10" id="KW-0418">Kinase</keyword>
<dbReference type="InterPro" id="IPR005467">
    <property type="entry name" value="His_kinase_dom"/>
</dbReference>
<dbReference type="Pfam" id="PF00512">
    <property type="entry name" value="HisKA"/>
    <property type="match status" value="1"/>
</dbReference>
<dbReference type="EC" id="2.7.13.3" evidence="2"/>
<comment type="caution">
    <text evidence="10">The sequence shown here is derived from an EMBL/GenBank/DDBJ whole genome shotgun (WGS) entry which is preliminary data.</text>
</comment>
<evidence type="ECO:0000313" key="11">
    <source>
        <dbReference type="Proteomes" id="UP001236507"/>
    </source>
</evidence>
<evidence type="ECO:0000256" key="8">
    <source>
        <dbReference type="SAM" id="Phobius"/>
    </source>
</evidence>
<dbReference type="SMART" id="SM00388">
    <property type="entry name" value="HisKA"/>
    <property type="match status" value="1"/>
</dbReference>
<dbReference type="Proteomes" id="UP001236507">
    <property type="component" value="Unassembled WGS sequence"/>
</dbReference>
<accession>A0ABT6Y8Z9</accession>
<dbReference type="SUPFAM" id="SSF47384">
    <property type="entry name" value="Homodimeric domain of signal transducing histidine kinase"/>
    <property type="match status" value="1"/>
</dbReference>
<evidence type="ECO:0000259" key="9">
    <source>
        <dbReference type="PROSITE" id="PS50109"/>
    </source>
</evidence>
<evidence type="ECO:0000256" key="1">
    <source>
        <dbReference type="ARBA" id="ARBA00000085"/>
    </source>
</evidence>
<keyword evidence="3" id="KW-0597">Phosphoprotein</keyword>
<dbReference type="EMBL" id="JASHIF010000009">
    <property type="protein sequence ID" value="MDI9860025.1"/>
    <property type="molecule type" value="Genomic_DNA"/>
</dbReference>
<keyword evidence="7 8" id="KW-1133">Transmembrane helix</keyword>
<evidence type="ECO:0000256" key="6">
    <source>
        <dbReference type="ARBA" id="ARBA00022777"/>
    </source>
</evidence>
<keyword evidence="5 8" id="KW-0812">Transmembrane</keyword>
<keyword evidence="4" id="KW-0808">Transferase</keyword>
<dbReference type="Pfam" id="PF02518">
    <property type="entry name" value="HATPase_c"/>
    <property type="match status" value="1"/>
</dbReference>
<dbReference type="InterPro" id="IPR003661">
    <property type="entry name" value="HisK_dim/P_dom"/>
</dbReference>
<dbReference type="RefSeq" id="WP_283344851.1">
    <property type="nucleotide sequence ID" value="NZ_JASHIF010000009.1"/>
</dbReference>
<dbReference type="SUPFAM" id="SSF55874">
    <property type="entry name" value="ATPase domain of HSP90 chaperone/DNA topoisomerase II/histidine kinase"/>
    <property type="match status" value="1"/>
</dbReference>
<evidence type="ECO:0000256" key="7">
    <source>
        <dbReference type="ARBA" id="ARBA00022989"/>
    </source>
</evidence>
<evidence type="ECO:0000256" key="4">
    <source>
        <dbReference type="ARBA" id="ARBA00022679"/>
    </source>
</evidence>
<evidence type="ECO:0000256" key="5">
    <source>
        <dbReference type="ARBA" id="ARBA00022692"/>
    </source>
</evidence>
<keyword evidence="8" id="KW-0472">Membrane</keyword>
<feature type="transmembrane region" description="Helical" evidence="8">
    <location>
        <begin position="12"/>
        <end position="30"/>
    </location>
</feature>
<evidence type="ECO:0000256" key="3">
    <source>
        <dbReference type="ARBA" id="ARBA00022553"/>
    </source>
</evidence>
<dbReference type="InterPro" id="IPR003594">
    <property type="entry name" value="HATPase_dom"/>
</dbReference>
<protein>
    <recommendedName>
        <fullName evidence="2">histidine kinase</fullName>
        <ecNumber evidence="2">2.7.13.3</ecNumber>
    </recommendedName>
</protein>
<dbReference type="PANTHER" id="PTHR45436:SF5">
    <property type="entry name" value="SENSOR HISTIDINE KINASE TRCS"/>
    <property type="match status" value="1"/>
</dbReference>
<dbReference type="SMART" id="SM00387">
    <property type="entry name" value="HATPase_c"/>
    <property type="match status" value="1"/>
</dbReference>
<proteinExistence type="predicted"/>
<dbReference type="GO" id="GO:0016301">
    <property type="term" value="F:kinase activity"/>
    <property type="evidence" value="ECO:0007669"/>
    <property type="project" value="UniProtKB-KW"/>
</dbReference>
<gene>
    <name evidence="10" type="ORF">QM524_12460</name>
</gene>
<dbReference type="PROSITE" id="PS50109">
    <property type="entry name" value="HIS_KIN"/>
    <property type="match status" value="1"/>
</dbReference>
<feature type="transmembrane region" description="Helical" evidence="8">
    <location>
        <begin position="139"/>
        <end position="161"/>
    </location>
</feature>